<dbReference type="InterPro" id="IPR017896">
    <property type="entry name" value="4Fe4S_Fe-S-bd"/>
</dbReference>
<dbReference type="GO" id="GO:0046872">
    <property type="term" value="F:metal ion binding"/>
    <property type="evidence" value="ECO:0007669"/>
    <property type="project" value="UniProtKB-KW"/>
</dbReference>
<dbReference type="NCBIfam" id="TIGR02163">
    <property type="entry name" value="napH"/>
    <property type="match status" value="1"/>
</dbReference>
<evidence type="ECO:0000256" key="7">
    <source>
        <dbReference type="ARBA" id="ARBA00023014"/>
    </source>
</evidence>
<feature type="transmembrane region" description="Helical" evidence="8">
    <location>
        <begin position="193"/>
        <end position="215"/>
    </location>
</feature>
<feature type="domain" description="4Fe-4S ferredoxin-type" evidence="9">
    <location>
        <begin position="274"/>
        <end position="304"/>
    </location>
</feature>
<protein>
    <submittedName>
        <fullName evidence="10">Polyferredoxin NapH (Periplasmic nitrate reductase)</fullName>
    </submittedName>
</protein>
<dbReference type="GO" id="GO:0051539">
    <property type="term" value="F:4 iron, 4 sulfur cluster binding"/>
    <property type="evidence" value="ECO:0007669"/>
    <property type="project" value="UniProtKB-KW"/>
</dbReference>
<keyword evidence="1" id="KW-0813">Transport</keyword>
<accession>A0A3B0VAI6</accession>
<evidence type="ECO:0000256" key="4">
    <source>
        <dbReference type="ARBA" id="ARBA00022737"/>
    </source>
</evidence>
<evidence type="ECO:0000256" key="3">
    <source>
        <dbReference type="ARBA" id="ARBA00022723"/>
    </source>
</evidence>
<proteinExistence type="predicted"/>
<dbReference type="InterPro" id="IPR051684">
    <property type="entry name" value="Electron_Trans/Redox"/>
</dbReference>
<keyword evidence="8" id="KW-0472">Membrane</keyword>
<evidence type="ECO:0000313" key="10">
    <source>
        <dbReference type="EMBL" id="VAW29016.1"/>
    </source>
</evidence>
<evidence type="ECO:0000256" key="8">
    <source>
        <dbReference type="SAM" id="Phobius"/>
    </source>
</evidence>
<organism evidence="10">
    <name type="scientific">hydrothermal vent metagenome</name>
    <dbReference type="NCBI Taxonomy" id="652676"/>
    <lineage>
        <taxon>unclassified sequences</taxon>
        <taxon>metagenomes</taxon>
        <taxon>ecological metagenomes</taxon>
    </lineage>
</organism>
<keyword evidence="5" id="KW-0249">Electron transport</keyword>
<dbReference type="PANTHER" id="PTHR30176:SF3">
    <property type="entry name" value="FERREDOXIN-TYPE PROTEIN NAPH"/>
    <property type="match status" value="1"/>
</dbReference>
<reference evidence="10" key="1">
    <citation type="submission" date="2018-06" db="EMBL/GenBank/DDBJ databases">
        <authorList>
            <person name="Zhirakovskaya E."/>
        </authorList>
    </citation>
    <scope>NUCLEOTIDE SEQUENCE</scope>
</reference>
<evidence type="ECO:0000256" key="1">
    <source>
        <dbReference type="ARBA" id="ARBA00022448"/>
    </source>
</evidence>
<evidence type="ECO:0000256" key="5">
    <source>
        <dbReference type="ARBA" id="ARBA00022982"/>
    </source>
</evidence>
<feature type="transmembrane region" description="Helical" evidence="8">
    <location>
        <begin position="42"/>
        <end position="61"/>
    </location>
</feature>
<dbReference type="AlphaFoldDB" id="A0A3B0VAI6"/>
<dbReference type="PANTHER" id="PTHR30176">
    <property type="entry name" value="FERREDOXIN-TYPE PROTEIN NAPH"/>
    <property type="match status" value="1"/>
</dbReference>
<keyword evidence="3" id="KW-0479">Metal-binding</keyword>
<dbReference type="PROSITE" id="PS00198">
    <property type="entry name" value="4FE4S_FER_1"/>
    <property type="match status" value="1"/>
</dbReference>
<keyword evidence="8" id="KW-1133">Transmembrane helix</keyword>
<name>A0A3B0VAI6_9ZZZZ</name>
<feature type="transmembrane region" description="Helical" evidence="8">
    <location>
        <begin position="160"/>
        <end position="181"/>
    </location>
</feature>
<keyword evidence="8" id="KW-0812">Transmembrane</keyword>
<dbReference type="PROSITE" id="PS51379">
    <property type="entry name" value="4FE4S_FER_2"/>
    <property type="match status" value="1"/>
</dbReference>
<dbReference type="EMBL" id="UOET01000309">
    <property type="protein sequence ID" value="VAW29016.1"/>
    <property type="molecule type" value="Genomic_DNA"/>
</dbReference>
<dbReference type="Pfam" id="PF00037">
    <property type="entry name" value="Fer4"/>
    <property type="match status" value="1"/>
</dbReference>
<dbReference type="GO" id="GO:0005886">
    <property type="term" value="C:plasma membrane"/>
    <property type="evidence" value="ECO:0007669"/>
    <property type="project" value="TreeGrafter"/>
</dbReference>
<dbReference type="Pfam" id="PF12801">
    <property type="entry name" value="Fer4_5"/>
    <property type="match status" value="2"/>
</dbReference>
<gene>
    <name evidence="10" type="ORF">MNBD_BACTEROID07-2043</name>
</gene>
<dbReference type="Gene3D" id="3.30.70.20">
    <property type="match status" value="1"/>
</dbReference>
<evidence type="ECO:0000259" key="9">
    <source>
        <dbReference type="PROSITE" id="PS51379"/>
    </source>
</evidence>
<keyword evidence="4" id="KW-0677">Repeat</keyword>
<keyword evidence="7" id="KW-0411">Iron-sulfur</keyword>
<keyword evidence="2" id="KW-0004">4Fe-4S</keyword>
<dbReference type="InterPro" id="IPR011886">
    <property type="entry name" value="NapH_MauN"/>
</dbReference>
<evidence type="ECO:0000256" key="2">
    <source>
        <dbReference type="ARBA" id="ARBA00022485"/>
    </source>
</evidence>
<dbReference type="InterPro" id="IPR017900">
    <property type="entry name" value="4Fe4S_Fe_S_CS"/>
</dbReference>
<keyword evidence="6" id="KW-0408">Iron</keyword>
<dbReference type="SUPFAM" id="SSF54862">
    <property type="entry name" value="4Fe-4S ferredoxins"/>
    <property type="match status" value="1"/>
</dbReference>
<evidence type="ECO:0000256" key="6">
    <source>
        <dbReference type="ARBA" id="ARBA00023004"/>
    </source>
</evidence>
<sequence length="310" mass="35897">MIGKKNKAPLPPKVKQEMPFAKEGLSFKAWQKKYGGQHKWRNIRWAVLLGFNGLFVLSFLFDLSLLEGSLSGSRLLGFYLMDPFNSFQMLVISTFTGHLQYLTMNFIIGFATIIIFYFLVGGRTYCSWLCPYHFLAEWGEKLHDYLVKKKKIKEHAYNRYLRYLFWVGFLLLALLTQNLVFEDFNPVGILSRAMIYGPGLILLWVLILILFEIVYTKRFWCRYVCPIGTTWSMVGNLTPFGVKFELDKCAHCLDCQKVCLVPHELWFVEKGKATQQRHDVGSDCTRCGLCIDVCPGKALNYTVKGWDKIL</sequence>
<feature type="transmembrane region" description="Helical" evidence="8">
    <location>
        <begin position="99"/>
        <end position="120"/>
    </location>
</feature>